<sequence>MDMTDPKKKYPSSLNRANEVFGVGLIGVYDFGAMSPFTMIDTTVVIFTVVTTMIAFATSLIVRSLYIAMSRCVEIKNTVTHHYMLFVMVPLSVEFMEIHKMYIIYVYLNLTVALVPGLVPINKLNGLIIGHKLSTFYLGGFKVLIVMWVYGVKKFSTDIQFLLGFKPTVYWRTVWMLLPVVLACILKARQFFSLAPVFQDETPFEVLNSRAANSELFSRNLKIFVINKINELRLLNDLQQQIFAIVWVAFSFIVVAIFQIKTIARYILHNNLMGIFRSCSKYGPLDPDDRKRRKHFDDTVLNRQCHHNCIVISENIECNHMPLIFKHQSRTSESDRNSLTDLFHDPSGTKKRVSSVVDATYNYN</sequence>
<organism evidence="2 3">
    <name type="scientific">Leptosia nina</name>
    <dbReference type="NCBI Taxonomy" id="320188"/>
    <lineage>
        <taxon>Eukaryota</taxon>
        <taxon>Metazoa</taxon>
        <taxon>Ecdysozoa</taxon>
        <taxon>Arthropoda</taxon>
        <taxon>Hexapoda</taxon>
        <taxon>Insecta</taxon>
        <taxon>Pterygota</taxon>
        <taxon>Neoptera</taxon>
        <taxon>Endopterygota</taxon>
        <taxon>Lepidoptera</taxon>
        <taxon>Glossata</taxon>
        <taxon>Ditrysia</taxon>
        <taxon>Papilionoidea</taxon>
        <taxon>Pieridae</taxon>
        <taxon>Pierinae</taxon>
        <taxon>Leptosia</taxon>
    </lineage>
</organism>
<accession>A0AAV1K2R2</accession>
<evidence type="ECO:0008006" key="4">
    <source>
        <dbReference type="Google" id="ProtNLM"/>
    </source>
</evidence>
<keyword evidence="1" id="KW-0812">Transmembrane</keyword>
<feature type="transmembrane region" description="Helical" evidence="1">
    <location>
        <begin position="44"/>
        <end position="66"/>
    </location>
</feature>
<keyword evidence="3" id="KW-1185">Reference proteome</keyword>
<protein>
    <recommendedName>
        <fullName evidence="4">Gustatory receptor</fullName>
    </recommendedName>
</protein>
<keyword evidence="1" id="KW-0472">Membrane</keyword>
<proteinExistence type="predicted"/>
<feature type="transmembrane region" description="Helical" evidence="1">
    <location>
        <begin position="20"/>
        <end position="38"/>
    </location>
</feature>
<dbReference type="EMBL" id="CAVLEF010000279">
    <property type="protein sequence ID" value="CAK1554868.1"/>
    <property type="molecule type" value="Genomic_DNA"/>
</dbReference>
<feature type="transmembrane region" description="Helical" evidence="1">
    <location>
        <begin position="102"/>
        <end position="121"/>
    </location>
</feature>
<comment type="caution">
    <text evidence="2">The sequence shown here is derived from an EMBL/GenBank/DDBJ whole genome shotgun (WGS) entry which is preliminary data.</text>
</comment>
<feature type="transmembrane region" description="Helical" evidence="1">
    <location>
        <begin position="78"/>
        <end position="96"/>
    </location>
</feature>
<evidence type="ECO:0000313" key="3">
    <source>
        <dbReference type="Proteomes" id="UP001497472"/>
    </source>
</evidence>
<evidence type="ECO:0000256" key="1">
    <source>
        <dbReference type="SAM" id="Phobius"/>
    </source>
</evidence>
<feature type="transmembrane region" description="Helical" evidence="1">
    <location>
        <begin position="242"/>
        <end position="260"/>
    </location>
</feature>
<dbReference type="AlphaFoldDB" id="A0AAV1K2R2"/>
<feature type="transmembrane region" description="Helical" evidence="1">
    <location>
        <begin position="133"/>
        <end position="150"/>
    </location>
</feature>
<keyword evidence="1" id="KW-1133">Transmembrane helix</keyword>
<feature type="transmembrane region" description="Helical" evidence="1">
    <location>
        <begin position="170"/>
        <end position="188"/>
    </location>
</feature>
<dbReference type="Proteomes" id="UP001497472">
    <property type="component" value="Unassembled WGS sequence"/>
</dbReference>
<gene>
    <name evidence="2" type="ORF">LNINA_LOCUS13725</name>
</gene>
<reference evidence="2 3" key="1">
    <citation type="submission" date="2023-11" db="EMBL/GenBank/DDBJ databases">
        <authorList>
            <person name="Okamura Y."/>
        </authorList>
    </citation>
    <scope>NUCLEOTIDE SEQUENCE [LARGE SCALE GENOMIC DNA]</scope>
</reference>
<name>A0AAV1K2R2_9NEOP</name>
<evidence type="ECO:0000313" key="2">
    <source>
        <dbReference type="EMBL" id="CAK1554868.1"/>
    </source>
</evidence>